<dbReference type="EMBL" id="AMZH03011782">
    <property type="protein sequence ID" value="RRT52233.1"/>
    <property type="molecule type" value="Genomic_DNA"/>
</dbReference>
<dbReference type="Pfam" id="PF12796">
    <property type="entry name" value="Ank_2"/>
    <property type="match status" value="1"/>
</dbReference>
<comment type="caution">
    <text evidence="2">The sequence shown here is derived from an EMBL/GenBank/DDBJ whole genome shotgun (WGS) entry which is preliminary data.</text>
</comment>
<organism evidence="2 3">
    <name type="scientific">Ensete ventricosum</name>
    <name type="common">Abyssinian banana</name>
    <name type="synonym">Musa ensete</name>
    <dbReference type="NCBI Taxonomy" id="4639"/>
    <lineage>
        <taxon>Eukaryota</taxon>
        <taxon>Viridiplantae</taxon>
        <taxon>Streptophyta</taxon>
        <taxon>Embryophyta</taxon>
        <taxon>Tracheophyta</taxon>
        <taxon>Spermatophyta</taxon>
        <taxon>Magnoliopsida</taxon>
        <taxon>Liliopsida</taxon>
        <taxon>Zingiberales</taxon>
        <taxon>Musaceae</taxon>
        <taxon>Ensete</taxon>
    </lineage>
</organism>
<reference evidence="2 3" key="1">
    <citation type="journal article" date="2014" name="Agronomy (Basel)">
        <title>A Draft Genome Sequence for Ensete ventricosum, the Drought-Tolerant Tree Against Hunger.</title>
        <authorList>
            <person name="Harrison J."/>
            <person name="Moore K.A."/>
            <person name="Paszkiewicz K."/>
            <person name="Jones T."/>
            <person name="Grant M."/>
            <person name="Ambacheew D."/>
            <person name="Muzemil S."/>
            <person name="Studholme D.J."/>
        </authorList>
    </citation>
    <scope>NUCLEOTIDE SEQUENCE [LARGE SCALE GENOMIC DNA]</scope>
</reference>
<evidence type="ECO:0000313" key="3">
    <source>
        <dbReference type="Proteomes" id="UP000287651"/>
    </source>
</evidence>
<evidence type="ECO:0000313" key="2">
    <source>
        <dbReference type="EMBL" id="RRT52233.1"/>
    </source>
</evidence>
<dbReference type="Gene3D" id="1.25.40.20">
    <property type="entry name" value="Ankyrin repeat-containing domain"/>
    <property type="match status" value="1"/>
</dbReference>
<dbReference type="SUPFAM" id="SSF48403">
    <property type="entry name" value="Ankyrin repeat"/>
    <property type="match status" value="1"/>
</dbReference>
<dbReference type="AlphaFoldDB" id="A0A426YKI8"/>
<name>A0A426YKI8_ENSVE</name>
<dbReference type="InterPro" id="IPR036770">
    <property type="entry name" value="Ankyrin_rpt-contain_sf"/>
</dbReference>
<dbReference type="Proteomes" id="UP000287651">
    <property type="component" value="Unassembled WGS sequence"/>
</dbReference>
<dbReference type="InterPro" id="IPR002110">
    <property type="entry name" value="Ankyrin_rpt"/>
</dbReference>
<accession>A0A426YKI8</accession>
<evidence type="ECO:0000256" key="1">
    <source>
        <dbReference type="SAM" id="MobiDB-lite"/>
    </source>
</evidence>
<gene>
    <name evidence="2" type="ORF">B296_00050593</name>
</gene>
<protein>
    <submittedName>
        <fullName evidence="2">Uncharacterized protein</fullName>
    </submittedName>
</protein>
<feature type="region of interest" description="Disordered" evidence="1">
    <location>
        <begin position="97"/>
        <end position="116"/>
    </location>
</feature>
<sequence>MGNCLWCSASGRRLMTAARDGDLEEARMLLEMRPGLAKYSTFGGLSSPLHVAASGGHSEVLRAEYLSGWTALHFAAQGGRIPCIRLLAADFAPAVPDAVTKSSEDETHTNSSYDQQ</sequence>
<proteinExistence type="predicted"/>